<dbReference type="EMBL" id="GQ478084">
    <property type="protein sequence ID" value="ACZ63924.1"/>
    <property type="molecule type" value="Genomic_DNA"/>
</dbReference>
<dbReference type="OrthoDB" id="24933at10239"/>
<name>D2IZE7_9CAUD</name>
<dbReference type="Proteomes" id="UP000001905">
    <property type="component" value="Segment"/>
</dbReference>
<dbReference type="KEGG" id="vg:8676727"/>
<evidence type="ECO:0000313" key="2">
    <source>
        <dbReference type="Proteomes" id="UP000001905"/>
    </source>
</evidence>
<evidence type="ECO:0000313" key="1">
    <source>
        <dbReference type="EMBL" id="ACZ63924.1"/>
    </source>
</evidence>
<organism evidence="1 2">
    <name type="scientific">Enterococcus phage phiFL2A</name>
    <dbReference type="NCBI Taxonomy" id="673835"/>
    <lineage>
        <taxon>Viruses</taxon>
        <taxon>Duplodnaviria</taxon>
        <taxon>Heunggongvirae</taxon>
        <taxon>Uroviricota</taxon>
        <taxon>Caudoviricetes</taxon>
        <taxon>Phifelvirus</taxon>
        <taxon>Phifelvirus FL2</taxon>
    </lineage>
</organism>
<dbReference type="RefSeq" id="YP_003347318.1">
    <property type="nucleotide sequence ID" value="NC_013643.1"/>
</dbReference>
<proteinExistence type="predicted"/>
<reference evidence="1 2" key="1">
    <citation type="journal article" date="2010" name="J. Bacteriol.">
        <title>Comparative genomics and transduction potential of Enterococcus faecalis temperate bacteriophages.</title>
        <authorList>
            <person name="Yasmin A."/>
            <person name="Kenny J.G."/>
            <person name="Shankar J."/>
            <person name="Darby A.C."/>
            <person name="Hall N."/>
            <person name="Edwards C."/>
            <person name="Horsburgh M.J."/>
        </authorList>
    </citation>
    <scope>NUCLEOTIDE SEQUENCE</scope>
    <source>
        <strain evidence="1">PhiFL2A</strain>
    </source>
</reference>
<sequence length="119" mass="14199">MIKFKEFDVGDIRYEEQIEKFQKEHQNAEFIQITGGYTSYEKIWFKYDDRIERPELNENQQIVLDWLKESCKLHGLREVIEIMGFLSTTGGKMKYKQVAYAYGDLNDDELKQVIQAFSQ</sequence>
<accession>D2IZE7</accession>
<gene>
    <name evidence="1" type="primary">gp27</name>
</gene>
<dbReference type="GeneID" id="8676727"/>
<protein>
    <submittedName>
        <fullName evidence="1">Uncharacterized protein gp27</fullName>
    </submittedName>
</protein>
<keyword evidence="2" id="KW-1185">Reference proteome</keyword>